<feature type="transmembrane region" description="Helical" evidence="1">
    <location>
        <begin position="12"/>
        <end position="38"/>
    </location>
</feature>
<keyword evidence="1" id="KW-0812">Transmembrane</keyword>
<feature type="transmembrane region" description="Helical" evidence="1">
    <location>
        <begin position="86"/>
        <end position="105"/>
    </location>
</feature>
<feature type="transmembrane region" description="Helical" evidence="1">
    <location>
        <begin position="58"/>
        <end position="79"/>
    </location>
</feature>
<evidence type="ECO:0000313" key="2">
    <source>
        <dbReference type="EMBL" id="BFP47246.1"/>
    </source>
</evidence>
<organism evidence="2">
    <name type="scientific">Kitasatospora sp. CMC57</name>
    <dbReference type="NCBI Taxonomy" id="3231513"/>
    <lineage>
        <taxon>Bacteria</taxon>
        <taxon>Bacillati</taxon>
        <taxon>Actinomycetota</taxon>
        <taxon>Actinomycetes</taxon>
        <taxon>Kitasatosporales</taxon>
        <taxon>Streptomycetaceae</taxon>
        <taxon>Kitasatospora</taxon>
    </lineage>
</organism>
<proteinExistence type="predicted"/>
<reference evidence="2" key="1">
    <citation type="submission" date="2024-07" db="EMBL/GenBank/DDBJ databases">
        <title>Complete genome sequences of cellulolytic bacteria, Kitasatospora sp. CMC57 and Streptomyces sp. CMC78, isolated from Japanese agricultural soil.</title>
        <authorList>
            <person name="Hashimoto T."/>
            <person name="Ito M."/>
            <person name="Iwamoto M."/>
            <person name="Fukahori D."/>
            <person name="Shoda T."/>
            <person name="Sakoda M."/>
            <person name="Morohoshi T."/>
            <person name="Mitsuboshi M."/>
            <person name="Nishizawa T."/>
        </authorList>
    </citation>
    <scope>NUCLEOTIDE SEQUENCE</scope>
    <source>
        <strain evidence="2">CMC57</strain>
    </source>
</reference>
<dbReference type="EMBL" id="AP035881">
    <property type="protein sequence ID" value="BFP47246.1"/>
    <property type="molecule type" value="Genomic_DNA"/>
</dbReference>
<keyword evidence="1" id="KW-1133">Transmembrane helix</keyword>
<dbReference type="RefSeq" id="WP_407989621.1">
    <property type="nucleotide sequence ID" value="NZ_AP035881.2"/>
</dbReference>
<name>A0AB33K0J6_9ACTN</name>
<dbReference type="AlphaFoldDB" id="A0AB33K0J6"/>
<evidence type="ECO:0000256" key="1">
    <source>
        <dbReference type="SAM" id="Phobius"/>
    </source>
</evidence>
<gene>
    <name evidence="2" type="ORF">KCMC57_36140</name>
</gene>
<accession>A0AB33K0J6</accession>
<sequence>MESVQDRRTADGCAWTVAWALTALVLATAVILVGNSWVIEAWHWCLSQDHEPDPDMAAAVRSVWAVSLALLLLLGAVLSRLPGSRWYLLPAMLAVAAALTWLFVIGMGSPAPLQPGAPEETPCWSMRSFPFLD</sequence>
<protein>
    <submittedName>
        <fullName evidence="2">Uncharacterized protein</fullName>
    </submittedName>
</protein>
<keyword evidence="1" id="KW-0472">Membrane</keyword>